<evidence type="ECO:0000256" key="1">
    <source>
        <dbReference type="SAM" id="MobiDB-lite"/>
    </source>
</evidence>
<reference evidence="2 3" key="1">
    <citation type="submission" date="2020-05" db="EMBL/GenBank/DDBJ databases">
        <title>MicrobeNet Type strains.</title>
        <authorList>
            <person name="Nicholson A.C."/>
        </authorList>
    </citation>
    <scope>NUCLEOTIDE SEQUENCE [LARGE SCALE GENOMIC DNA]</scope>
    <source>
        <strain evidence="2 3">JCM 14547</strain>
    </source>
</reference>
<keyword evidence="3" id="KW-1185">Reference proteome</keyword>
<sequence length="92" mass="9716">MATRALARAGRDDDREGLGPPLRLEGVVEEGVEAGAVVLREASGRTWLLGASRRGLVGHRVRLVGAERRGVLTTAQQGPPLAVRELEDLGPA</sequence>
<feature type="region of interest" description="Disordered" evidence="1">
    <location>
        <begin position="1"/>
        <end position="21"/>
    </location>
</feature>
<evidence type="ECO:0000313" key="3">
    <source>
        <dbReference type="Proteomes" id="UP000555552"/>
    </source>
</evidence>
<comment type="caution">
    <text evidence="2">The sequence shown here is derived from an EMBL/GenBank/DDBJ whole genome shotgun (WGS) entry which is preliminary data.</text>
</comment>
<gene>
    <name evidence="2" type="ORF">HLB09_17225</name>
</gene>
<dbReference type="RefSeq" id="WP_171204500.1">
    <property type="nucleotide sequence ID" value="NZ_BAAANP010000003.1"/>
</dbReference>
<protein>
    <submittedName>
        <fullName evidence="2">Uncharacterized protein</fullName>
    </submittedName>
</protein>
<organism evidence="2 3">
    <name type="scientific">Pseudokineococcus marinus</name>
    <dbReference type="NCBI Taxonomy" id="351215"/>
    <lineage>
        <taxon>Bacteria</taxon>
        <taxon>Bacillati</taxon>
        <taxon>Actinomycetota</taxon>
        <taxon>Actinomycetes</taxon>
        <taxon>Kineosporiales</taxon>
        <taxon>Kineosporiaceae</taxon>
        <taxon>Pseudokineococcus</taxon>
    </lineage>
</organism>
<name>A0A849BNA4_9ACTN</name>
<dbReference type="EMBL" id="JABEMA010000522">
    <property type="protein sequence ID" value="NNH24799.1"/>
    <property type="molecule type" value="Genomic_DNA"/>
</dbReference>
<accession>A0A849BNA4</accession>
<proteinExistence type="predicted"/>
<dbReference type="AlphaFoldDB" id="A0A849BNA4"/>
<dbReference type="Proteomes" id="UP000555552">
    <property type="component" value="Unassembled WGS sequence"/>
</dbReference>
<evidence type="ECO:0000313" key="2">
    <source>
        <dbReference type="EMBL" id="NNH24799.1"/>
    </source>
</evidence>